<protein>
    <submittedName>
        <fullName evidence="5">Poly-beta-hydroxybutyrate polymerase domain protein</fullName>
    </submittedName>
</protein>
<evidence type="ECO:0000256" key="2">
    <source>
        <dbReference type="ARBA" id="ARBA00023315"/>
    </source>
</evidence>
<dbReference type="eggNOG" id="COG3243">
    <property type="taxonomic scope" value="Bacteria"/>
</dbReference>
<sequence length="594" mass="64874">MSAVQIPPGAGTFAEPAQDLAEDPCDGLADLVDRTASAALATATGGLSPASVLGAFADWATHLAISPGRQWRLAVKAARKTGRLTDFAMRALWEGAGATPCIAPLPQDRRFDDPAWRTWPYNVVQQGFLLQQQWWDVACTGVPGVTARHEAMTRFAVRQALDTVAPSNFIATNPVLQAKIATTGGACLAHGWTNFADDLRRLIERRGPDGVEAFRPGHEVAVTPGQVVFRNDLIELIRYAPTTATVRPQPILITPAWIMKYYILDLSPGNSLVRWLVDQGYCVFMISWRNPGQADRELTLDDYRRLGFLAALDAVVEETGAASIHAVGYCLGGTLLAIAAAAMARDGDDRLASITLLAAQTEFSEPGELGLFIDEGQVRFLEDLMWSQGYLDARQMGGAFQLLRSNDLIWSRVVREYLLGERAPMSDLMAWNADGTRLPYAMHSQYLRALFLDDDLAEGRFQVDGRPVALEDIRSPVFAVGAERDHVAPWRSVFKIHLSVGAAVTFLLTSGGHNAGIVSEPGRPGRHWRRRTRPAGGRYVGPEAWLDLAEAGEGSWWPAWTQWLDERSGAPIEPEALHTAADLGPAPGTYVFGR</sequence>
<feature type="domain" description="Poly-beta-hydroxybutyrate polymerase N-terminal" evidence="4">
    <location>
        <begin position="31"/>
        <end position="69"/>
    </location>
</feature>
<dbReference type="KEGG" id="cak:Caul_2971"/>
<evidence type="ECO:0000256" key="1">
    <source>
        <dbReference type="ARBA" id="ARBA00022679"/>
    </source>
</evidence>
<proteinExistence type="predicted"/>
<dbReference type="HOGENOM" id="CLU_017387_2_1_5"/>
<dbReference type="EMBL" id="CP000927">
    <property type="protein sequence ID" value="ABZ72098.1"/>
    <property type="molecule type" value="Genomic_DNA"/>
</dbReference>
<dbReference type="Gene3D" id="3.40.50.1820">
    <property type="entry name" value="alpha/beta hydrolase"/>
    <property type="match status" value="1"/>
</dbReference>
<gene>
    <name evidence="5" type="ordered locus">Caul_2971</name>
</gene>
<dbReference type="Pfam" id="PF07167">
    <property type="entry name" value="PhaC_N"/>
    <property type="match status" value="1"/>
</dbReference>
<keyword evidence="1" id="KW-0808">Transferase</keyword>
<feature type="domain" description="Poly-beta-hydroxybutyrate polymerase N-terminal" evidence="3">
    <location>
        <begin position="107"/>
        <end position="276"/>
    </location>
</feature>
<dbReference type="PANTHER" id="PTHR36837:SF5">
    <property type="entry name" value="POLY-3-HYDROXYBUTYRATE SYNTHASE"/>
    <property type="match status" value="1"/>
</dbReference>
<dbReference type="InterPro" id="IPR029058">
    <property type="entry name" value="AB_hydrolase_fold"/>
</dbReference>
<dbReference type="STRING" id="366602.Caul_2971"/>
<evidence type="ECO:0000259" key="4">
    <source>
        <dbReference type="Pfam" id="PF12551"/>
    </source>
</evidence>
<dbReference type="AlphaFoldDB" id="B0T0L9"/>
<organism evidence="5">
    <name type="scientific">Caulobacter sp. (strain K31)</name>
    <dbReference type="NCBI Taxonomy" id="366602"/>
    <lineage>
        <taxon>Bacteria</taxon>
        <taxon>Pseudomonadati</taxon>
        <taxon>Pseudomonadota</taxon>
        <taxon>Alphaproteobacteria</taxon>
        <taxon>Caulobacterales</taxon>
        <taxon>Caulobacteraceae</taxon>
        <taxon>Caulobacter</taxon>
    </lineage>
</organism>
<dbReference type="OrthoDB" id="7208816at2"/>
<dbReference type="SUPFAM" id="SSF53474">
    <property type="entry name" value="alpha/beta-Hydrolases"/>
    <property type="match status" value="1"/>
</dbReference>
<dbReference type="GO" id="GO:0042619">
    <property type="term" value="P:poly-hydroxybutyrate biosynthetic process"/>
    <property type="evidence" value="ECO:0007669"/>
    <property type="project" value="InterPro"/>
</dbReference>
<accession>B0T0L9</accession>
<reference evidence="5" key="1">
    <citation type="submission" date="2008-01" db="EMBL/GenBank/DDBJ databases">
        <title>Complete sequence of chromosome of Caulobacter sp. K31.</title>
        <authorList>
            <consortium name="US DOE Joint Genome Institute"/>
            <person name="Copeland A."/>
            <person name="Lucas S."/>
            <person name="Lapidus A."/>
            <person name="Barry K."/>
            <person name="Glavina del Rio T."/>
            <person name="Dalin E."/>
            <person name="Tice H."/>
            <person name="Pitluck S."/>
            <person name="Bruce D."/>
            <person name="Goodwin L."/>
            <person name="Thompson L.S."/>
            <person name="Brettin T."/>
            <person name="Detter J.C."/>
            <person name="Han C."/>
            <person name="Schmutz J."/>
            <person name="Larimer F."/>
            <person name="Land M."/>
            <person name="Hauser L."/>
            <person name="Kyrpides N."/>
            <person name="Kim E."/>
            <person name="Stephens C."/>
            <person name="Richardson P."/>
        </authorList>
    </citation>
    <scope>NUCLEOTIDE SEQUENCE [LARGE SCALE GENOMIC DNA]</scope>
    <source>
        <strain evidence="5">K31</strain>
    </source>
</reference>
<dbReference type="InterPro" id="IPR051321">
    <property type="entry name" value="PHA/PHB_synthase"/>
</dbReference>
<name>B0T0L9_CAUSK</name>
<dbReference type="InterPro" id="IPR010941">
    <property type="entry name" value="PhaC_N"/>
</dbReference>
<dbReference type="PANTHER" id="PTHR36837">
    <property type="entry name" value="POLY(3-HYDROXYALKANOATE) POLYMERASE SUBUNIT PHAC"/>
    <property type="match status" value="1"/>
</dbReference>
<evidence type="ECO:0000313" key="5">
    <source>
        <dbReference type="EMBL" id="ABZ72098.1"/>
    </source>
</evidence>
<keyword evidence="2" id="KW-0012">Acyltransferase</keyword>
<evidence type="ECO:0000259" key="3">
    <source>
        <dbReference type="Pfam" id="PF07167"/>
    </source>
</evidence>
<dbReference type="InterPro" id="IPR022211">
    <property type="entry name" value="PHBC_N"/>
</dbReference>
<dbReference type="GO" id="GO:0016746">
    <property type="term" value="F:acyltransferase activity"/>
    <property type="evidence" value="ECO:0007669"/>
    <property type="project" value="UniProtKB-KW"/>
</dbReference>
<dbReference type="Pfam" id="PF12551">
    <property type="entry name" value="PHBC_N"/>
    <property type="match status" value="1"/>
</dbReference>